<evidence type="ECO:0000313" key="26">
    <source>
        <dbReference type="Proteomes" id="UP000593892"/>
    </source>
</evidence>
<evidence type="ECO:0000256" key="12">
    <source>
        <dbReference type="ARBA" id="ARBA00022695"/>
    </source>
</evidence>
<name>A0A7S7SLS0_PALFE</name>
<comment type="subcellular location">
    <subcellularLocation>
        <location evidence="2">Cell membrane</location>
        <topology evidence="2">Multi-pass membrane protein</topology>
    </subcellularLocation>
</comment>
<evidence type="ECO:0000256" key="15">
    <source>
        <dbReference type="ARBA" id="ARBA00023136"/>
    </source>
</evidence>
<keyword evidence="15 24" id="KW-0472">Membrane</keyword>
<dbReference type="PANTHER" id="PTHR46382">
    <property type="entry name" value="PHOSPHATIDATE CYTIDYLYLTRANSFERASE"/>
    <property type="match status" value="1"/>
</dbReference>
<comment type="pathway">
    <text evidence="3">Phospholipid metabolism; CDP-diacylglycerol biosynthesis; CDP-diacylglycerol from sn-glycerol 3-phosphate: step 3/3.</text>
</comment>
<reference evidence="25 26" key="1">
    <citation type="submission" date="2020-10" db="EMBL/GenBank/DDBJ databases">
        <title>Complete genome sequence of Paludibaculum fermentans P105T, a facultatively anaerobic acidobacterium capable of dissimilatory Fe(III) reduction.</title>
        <authorList>
            <person name="Dedysh S.N."/>
            <person name="Beletsky A.V."/>
            <person name="Kulichevskaya I.S."/>
            <person name="Mardanov A.V."/>
            <person name="Ravin N.V."/>
        </authorList>
    </citation>
    <scope>NUCLEOTIDE SEQUENCE [LARGE SCALE GENOMIC DNA]</scope>
    <source>
        <strain evidence="25 26">P105</strain>
    </source>
</reference>
<evidence type="ECO:0000256" key="11">
    <source>
        <dbReference type="ARBA" id="ARBA00022692"/>
    </source>
</evidence>
<gene>
    <name evidence="25" type="ORF">IRI77_01925</name>
</gene>
<evidence type="ECO:0000256" key="22">
    <source>
        <dbReference type="ARBA" id="ARBA00032743"/>
    </source>
</evidence>
<feature type="transmembrane region" description="Helical" evidence="24">
    <location>
        <begin position="61"/>
        <end position="91"/>
    </location>
</feature>
<evidence type="ECO:0000256" key="1">
    <source>
        <dbReference type="ARBA" id="ARBA00001698"/>
    </source>
</evidence>
<evidence type="ECO:0000256" key="14">
    <source>
        <dbReference type="ARBA" id="ARBA00023098"/>
    </source>
</evidence>
<keyword evidence="14" id="KW-0443">Lipid metabolism</keyword>
<keyword evidence="8" id="KW-1003">Cell membrane</keyword>
<accession>A0A7S7SLS0</accession>
<keyword evidence="16" id="KW-0594">Phospholipid biosynthesis</keyword>
<dbReference type="RefSeq" id="WP_194450408.1">
    <property type="nucleotide sequence ID" value="NZ_CP063849.1"/>
</dbReference>
<evidence type="ECO:0000256" key="4">
    <source>
        <dbReference type="ARBA" id="ARBA00005189"/>
    </source>
</evidence>
<comment type="catalytic activity">
    <reaction evidence="1">
        <text>a 1,2-diacyl-sn-glycero-3-phosphate + CTP + H(+) = a CDP-1,2-diacyl-sn-glycerol + diphosphate</text>
        <dbReference type="Rhea" id="RHEA:16229"/>
        <dbReference type="ChEBI" id="CHEBI:15378"/>
        <dbReference type="ChEBI" id="CHEBI:33019"/>
        <dbReference type="ChEBI" id="CHEBI:37563"/>
        <dbReference type="ChEBI" id="CHEBI:58332"/>
        <dbReference type="ChEBI" id="CHEBI:58608"/>
        <dbReference type="EC" id="2.7.7.41"/>
    </reaction>
</comment>
<evidence type="ECO:0000256" key="10">
    <source>
        <dbReference type="ARBA" id="ARBA00022679"/>
    </source>
</evidence>
<keyword evidence="17" id="KW-1208">Phospholipid metabolism</keyword>
<organism evidence="25 26">
    <name type="scientific">Paludibaculum fermentans</name>
    <dbReference type="NCBI Taxonomy" id="1473598"/>
    <lineage>
        <taxon>Bacteria</taxon>
        <taxon>Pseudomonadati</taxon>
        <taxon>Acidobacteriota</taxon>
        <taxon>Terriglobia</taxon>
        <taxon>Bryobacterales</taxon>
        <taxon>Bryobacteraceae</taxon>
        <taxon>Paludibaculum</taxon>
    </lineage>
</organism>
<comment type="pathway">
    <text evidence="4">Lipid metabolism.</text>
</comment>
<evidence type="ECO:0000256" key="19">
    <source>
        <dbReference type="ARBA" id="ARBA00031825"/>
    </source>
</evidence>
<dbReference type="GO" id="GO:0005886">
    <property type="term" value="C:plasma membrane"/>
    <property type="evidence" value="ECO:0007669"/>
    <property type="project" value="UniProtKB-SubCell"/>
</dbReference>
<evidence type="ECO:0000256" key="3">
    <source>
        <dbReference type="ARBA" id="ARBA00005119"/>
    </source>
</evidence>
<evidence type="ECO:0000256" key="23">
    <source>
        <dbReference type="ARBA" id="ARBA00033406"/>
    </source>
</evidence>
<comment type="similarity">
    <text evidence="5">Belongs to the CDS family.</text>
</comment>
<dbReference type="GO" id="GO:0004605">
    <property type="term" value="F:phosphatidate cytidylyltransferase activity"/>
    <property type="evidence" value="ECO:0007669"/>
    <property type="project" value="UniProtKB-EC"/>
</dbReference>
<feature type="transmembrane region" description="Helical" evidence="24">
    <location>
        <begin position="130"/>
        <end position="149"/>
    </location>
</feature>
<keyword evidence="26" id="KW-1185">Reference proteome</keyword>
<dbReference type="EC" id="2.7.7.41" evidence="6"/>
<evidence type="ECO:0000256" key="7">
    <source>
        <dbReference type="ARBA" id="ARBA00019373"/>
    </source>
</evidence>
<evidence type="ECO:0000256" key="5">
    <source>
        <dbReference type="ARBA" id="ARBA00010185"/>
    </source>
</evidence>
<evidence type="ECO:0000256" key="9">
    <source>
        <dbReference type="ARBA" id="ARBA00022516"/>
    </source>
</evidence>
<keyword evidence="10 25" id="KW-0808">Transferase</keyword>
<dbReference type="PROSITE" id="PS51257">
    <property type="entry name" value="PROKAR_LIPOPROTEIN"/>
    <property type="match status" value="1"/>
</dbReference>
<evidence type="ECO:0000256" key="13">
    <source>
        <dbReference type="ARBA" id="ARBA00022989"/>
    </source>
</evidence>
<evidence type="ECO:0000256" key="18">
    <source>
        <dbReference type="ARBA" id="ARBA00029893"/>
    </source>
</evidence>
<evidence type="ECO:0000256" key="21">
    <source>
        <dbReference type="ARBA" id="ARBA00032396"/>
    </source>
</evidence>
<dbReference type="EMBL" id="CP063849">
    <property type="protein sequence ID" value="QOY88746.1"/>
    <property type="molecule type" value="Genomic_DNA"/>
</dbReference>
<proteinExistence type="inferred from homology"/>
<evidence type="ECO:0000256" key="20">
    <source>
        <dbReference type="ARBA" id="ARBA00032253"/>
    </source>
</evidence>
<dbReference type="PANTHER" id="PTHR46382:SF1">
    <property type="entry name" value="PHOSPHATIDATE CYTIDYLYLTRANSFERASE"/>
    <property type="match status" value="1"/>
</dbReference>
<evidence type="ECO:0000313" key="25">
    <source>
        <dbReference type="EMBL" id="QOY88746.1"/>
    </source>
</evidence>
<keyword evidence="9" id="KW-0444">Lipid biosynthesis</keyword>
<evidence type="ECO:0000256" key="8">
    <source>
        <dbReference type="ARBA" id="ARBA00022475"/>
    </source>
</evidence>
<dbReference type="AlphaFoldDB" id="A0A7S7SLS0"/>
<evidence type="ECO:0000256" key="17">
    <source>
        <dbReference type="ARBA" id="ARBA00023264"/>
    </source>
</evidence>
<keyword evidence="13 24" id="KW-1133">Transmembrane helix</keyword>
<protein>
    <recommendedName>
        <fullName evidence="7">Phosphatidate cytidylyltransferase</fullName>
        <ecNumber evidence="6">2.7.7.41</ecNumber>
    </recommendedName>
    <alternativeName>
        <fullName evidence="20">CDP-DAG synthase</fullName>
    </alternativeName>
    <alternativeName>
        <fullName evidence="22">CDP-DG synthase</fullName>
    </alternativeName>
    <alternativeName>
        <fullName evidence="18">CDP-diacylglycerol synthase</fullName>
    </alternativeName>
    <alternativeName>
        <fullName evidence="21">CDP-diglyceride pyrophosphorylase</fullName>
    </alternativeName>
    <alternativeName>
        <fullName evidence="23">CDP-diglyceride synthase</fullName>
    </alternativeName>
    <alternativeName>
        <fullName evidence="19">CTP:phosphatidate cytidylyltransferase</fullName>
    </alternativeName>
</protein>
<sequence length="263" mass="28916">MKRLLTGLIITPFFFYAVVFAPDWFFLAVLAIVGCLCYYEYQGIAGAHFPGTGPDPRHSPIGYLAGLLLLVLPNNESLYLTLFALLAWVLAMRRRQLPQVLPIAAMTVLGVLYIFGAWRCAVFLHGRSPWWMLFGIAINWVGDTFAFYFGKNFGRHKLAPSISPGKSWEGTIASTISSMALGALFLHWKFPEVAVGPALVLCLAANVAGQVGDLCESAIKRGAGVKDSGNLLPGHGGWLDRVDSSLFSVPVVYWLLQQRWILP</sequence>
<dbReference type="KEGG" id="pfer:IRI77_01925"/>
<evidence type="ECO:0000256" key="6">
    <source>
        <dbReference type="ARBA" id="ARBA00012487"/>
    </source>
</evidence>
<evidence type="ECO:0000256" key="16">
    <source>
        <dbReference type="ARBA" id="ARBA00023209"/>
    </source>
</evidence>
<feature type="transmembrane region" description="Helical" evidence="24">
    <location>
        <begin position="103"/>
        <end position="124"/>
    </location>
</feature>
<dbReference type="Pfam" id="PF01148">
    <property type="entry name" value="CTP_transf_1"/>
    <property type="match status" value="1"/>
</dbReference>
<keyword evidence="12 25" id="KW-0548">Nucleotidyltransferase</keyword>
<evidence type="ECO:0000256" key="2">
    <source>
        <dbReference type="ARBA" id="ARBA00004651"/>
    </source>
</evidence>
<dbReference type="GO" id="GO:0016024">
    <property type="term" value="P:CDP-diacylglycerol biosynthetic process"/>
    <property type="evidence" value="ECO:0007669"/>
    <property type="project" value="TreeGrafter"/>
</dbReference>
<evidence type="ECO:0000256" key="24">
    <source>
        <dbReference type="SAM" id="Phobius"/>
    </source>
</evidence>
<feature type="transmembrane region" description="Helical" evidence="24">
    <location>
        <begin position="12"/>
        <end position="41"/>
    </location>
</feature>
<keyword evidence="11 24" id="KW-0812">Transmembrane</keyword>
<dbReference type="Proteomes" id="UP000593892">
    <property type="component" value="Chromosome"/>
</dbReference>